<comment type="caution">
    <text evidence="1">The sequence shown here is derived from an EMBL/GenBank/DDBJ whole genome shotgun (WGS) entry which is preliminary data.</text>
</comment>
<gene>
    <name evidence="1" type="ORF">DDZ44_03490</name>
</gene>
<evidence type="ECO:0000313" key="1">
    <source>
        <dbReference type="EMBL" id="HBK52987.1"/>
    </source>
</evidence>
<reference evidence="1 2" key="1">
    <citation type="journal article" date="2018" name="Nat. Biotechnol.">
        <title>A standardized bacterial taxonomy based on genome phylogeny substantially revises the tree of life.</title>
        <authorList>
            <person name="Parks D.H."/>
            <person name="Chuvochina M."/>
            <person name="Waite D.W."/>
            <person name="Rinke C."/>
            <person name="Skarshewski A."/>
            <person name="Chaumeil P.A."/>
            <person name="Hugenholtz P."/>
        </authorList>
    </citation>
    <scope>NUCLEOTIDE SEQUENCE [LARGE SCALE GENOMIC DNA]</scope>
    <source>
        <strain evidence="1">UBA10948</strain>
    </source>
</reference>
<protein>
    <recommendedName>
        <fullName evidence="3">Alkylmercury lyase</fullName>
    </recommendedName>
</protein>
<dbReference type="Proteomes" id="UP000263273">
    <property type="component" value="Unassembled WGS sequence"/>
</dbReference>
<sequence length="145" mass="16394">MKIFKNYPDERLSIESISSRLTGVERKLRHYLLEQIIESGRPVNINSLKQTEELRQLNTDDLIKSMVAKRVIVPDEEGNINFAYPVSALPTNHKVTLKDGRKLYAMCAVDAMGTAFTLKQDVCIDSICSHCGQEITVVIENEKIV</sequence>
<organism evidence="1 2">
    <name type="scientific">Syntrophomonas wolfei</name>
    <dbReference type="NCBI Taxonomy" id="863"/>
    <lineage>
        <taxon>Bacteria</taxon>
        <taxon>Bacillati</taxon>
        <taxon>Bacillota</taxon>
        <taxon>Clostridia</taxon>
        <taxon>Eubacteriales</taxon>
        <taxon>Syntrophomonadaceae</taxon>
        <taxon>Syntrophomonas</taxon>
    </lineage>
</organism>
<feature type="non-terminal residue" evidence="1">
    <location>
        <position position="145"/>
    </location>
</feature>
<evidence type="ECO:0008006" key="3">
    <source>
        <dbReference type="Google" id="ProtNLM"/>
    </source>
</evidence>
<dbReference type="AlphaFoldDB" id="A0A354YXP0"/>
<evidence type="ECO:0000313" key="2">
    <source>
        <dbReference type="Proteomes" id="UP000263273"/>
    </source>
</evidence>
<dbReference type="InterPro" id="IPR053717">
    <property type="entry name" value="MerB_lyase_sf"/>
</dbReference>
<dbReference type="InterPro" id="IPR004927">
    <property type="entry name" value="MerB"/>
</dbReference>
<dbReference type="Pfam" id="PF03243">
    <property type="entry name" value="MerB"/>
    <property type="match status" value="1"/>
</dbReference>
<dbReference type="NCBIfam" id="NF040728">
    <property type="entry name" value="MerB_rel_SaoL"/>
    <property type="match status" value="1"/>
</dbReference>
<proteinExistence type="predicted"/>
<dbReference type="Gene3D" id="3.30.450.410">
    <property type="match status" value="1"/>
</dbReference>
<dbReference type="GO" id="GO:0018836">
    <property type="term" value="F:alkylmercury lyase activity"/>
    <property type="evidence" value="ECO:0007669"/>
    <property type="project" value="InterPro"/>
</dbReference>
<dbReference type="EMBL" id="DNZF01000074">
    <property type="protein sequence ID" value="HBK52987.1"/>
    <property type="molecule type" value="Genomic_DNA"/>
</dbReference>
<accession>A0A354YXP0</accession>
<dbReference type="SUPFAM" id="SSF160387">
    <property type="entry name" value="NosL/MerB-like"/>
    <property type="match status" value="1"/>
</dbReference>
<name>A0A354YXP0_9FIRM</name>